<name>A0A099FBA6_PARVE</name>
<proteinExistence type="predicted"/>
<reference evidence="4 5" key="1">
    <citation type="submission" date="2018-08" db="EMBL/GenBank/DDBJ databases">
        <title>Genomic Encyclopedia of Archaeal and Bacterial Type Strains, Phase II (KMG-II): from individual species to whole genera.</title>
        <authorList>
            <person name="Goeker M."/>
        </authorList>
    </citation>
    <scope>NUCLEOTIDE SEQUENCE [LARGE SCALE GENOMIC DNA]</scope>
    <source>
        <strain evidence="2 5">DSM 17099</strain>
        <strain evidence="3 4">DSM 582</strain>
    </source>
</reference>
<evidence type="ECO:0000313" key="4">
    <source>
        <dbReference type="Proteomes" id="UP000256794"/>
    </source>
</evidence>
<dbReference type="eggNOG" id="ENOG5032YQ5">
    <property type="taxonomic scope" value="Bacteria"/>
</dbReference>
<dbReference type="InterPro" id="IPR027843">
    <property type="entry name" value="DUF4440"/>
</dbReference>
<feature type="domain" description="DUF4440" evidence="1">
    <location>
        <begin position="10"/>
        <end position="103"/>
    </location>
</feature>
<dbReference type="InterPro" id="IPR032710">
    <property type="entry name" value="NTF2-like_dom_sf"/>
</dbReference>
<comment type="caution">
    <text evidence="2">The sequence shown here is derived from an EMBL/GenBank/DDBJ whole genome shotgun (WGS) entry which is preliminary data.</text>
</comment>
<dbReference type="Proteomes" id="UP000256941">
    <property type="component" value="Unassembled WGS sequence"/>
</dbReference>
<organism evidence="2 5">
    <name type="scientific">Paracoccus versutus</name>
    <name type="common">Thiobacillus versutus</name>
    <dbReference type="NCBI Taxonomy" id="34007"/>
    <lineage>
        <taxon>Bacteria</taxon>
        <taxon>Pseudomonadati</taxon>
        <taxon>Pseudomonadota</taxon>
        <taxon>Alphaproteobacteria</taxon>
        <taxon>Rhodobacterales</taxon>
        <taxon>Paracoccaceae</taxon>
        <taxon>Paracoccus</taxon>
    </lineage>
</organism>
<dbReference type="RefSeq" id="WP_036758438.1">
    <property type="nucleotide sequence ID" value="NZ_CP035284.1"/>
</dbReference>
<dbReference type="SUPFAM" id="SSF54427">
    <property type="entry name" value="NTF2-like"/>
    <property type="match status" value="1"/>
</dbReference>
<evidence type="ECO:0000313" key="3">
    <source>
        <dbReference type="EMBL" id="REG36530.1"/>
    </source>
</evidence>
<dbReference type="Proteomes" id="UP000256794">
    <property type="component" value="Unassembled WGS sequence"/>
</dbReference>
<dbReference type="AlphaFoldDB" id="A0A099FBA6"/>
<evidence type="ECO:0000313" key="2">
    <source>
        <dbReference type="EMBL" id="REF68867.1"/>
    </source>
</evidence>
<dbReference type="OrthoDB" id="7353854at2"/>
<accession>A0A3D9XEB4</accession>
<evidence type="ECO:0000259" key="1">
    <source>
        <dbReference type="Pfam" id="PF14534"/>
    </source>
</evidence>
<accession>A0A099FBA6</accession>
<keyword evidence="4" id="KW-1185">Reference proteome</keyword>
<dbReference type="EMBL" id="QUMX01000035">
    <property type="protein sequence ID" value="REG36530.1"/>
    <property type="molecule type" value="Genomic_DNA"/>
</dbReference>
<sequence length="111" mass="12610">MADELWREEREFWLAGVAEAARKLDGSCLMAFQPRGIMNRAAVIAALQSAPRWQEVTMADRASIETDEVCVLAYRATARRAGAETYRALCTTTWIRRAGDWRILQHQQTPV</sequence>
<dbReference type="Gene3D" id="3.10.450.50">
    <property type="match status" value="1"/>
</dbReference>
<evidence type="ECO:0000313" key="5">
    <source>
        <dbReference type="Proteomes" id="UP000256941"/>
    </source>
</evidence>
<protein>
    <submittedName>
        <fullName evidence="2">Uncharacterized protein DUF4440</fullName>
    </submittedName>
</protein>
<dbReference type="EMBL" id="QTUJ01000003">
    <property type="protein sequence ID" value="REF68867.1"/>
    <property type="molecule type" value="Genomic_DNA"/>
</dbReference>
<gene>
    <name evidence="3" type="ORF">ATH84_103549</name>
    <name evidence="2" type="ORF">BDD41_3950</name>
</gene>
<dbReference type="Pfam" id="PF14534">
    <property type="entry name" value="DUF4440"/>
    <property type="match status" value="1"/>
</dbReference>